<dbReference type="EMBL" id="BGPR01033523">
    <property type="protein sequence ID" value="GBO07495.1"/>
    <property type="molecule type" value="Genomic_DNA"/>
</dbReference>
<organism evidence="1 2">
    <name type="scientific">Araneus ventricosus</name>
    <name type="common">Orbweaver spider</name>
    <name type="synonym">Epeira ventricosa</name>
    <dbReference type="NCBI Taxonomy" id="182803"/>
    <lineage>
        <taxon>Eukaryota</taxon>
        <taxon>Metazoa</taxon>
        <taxon>Ecdysozoa</taxon>
        <taxon>Arthropoda</taxon>
        <taxon>Chelicerata</taxon>
        <taxon>Arachnida</taxon>
        <taxon>Araneae</taxon>
        <taxon>Araneomorphae</taxon>
        <taxon>Entelegynae</taxon>
        <taxon>Araneoidea</taxon>
        <taxon>Araneidae</taxon>
        <taxon>Araneus</taxon>
    </lineage>
</organism>
<keyword evidence="2" id="KW-1185">Reference proteome</keyword>
<dbReference type="Proteomes" id="UP000499080">
    <property type="component" value="Unassembled WGS sequence"/>
</dbReference>
<gene>
    <name evidence="1" type="ORF">AVEN_13836_1</name>
</gene>
<feature type="non-terminal residue" evidence="1">
    <location>
        <position position="1"/>
    </location>
</feature>
<evidence type="ECO:0000313" key="2">
    <source>
        <dbReference type="Proteomes" id="UP000499080"/>
    </source>
</evidence>
<comment type="caution">
    <text evidence="1">The sequence shown here is derived from an EMBL/GenBank/DDBJ whole genome shotgun (WGS) entry which is preliminary data.</text>
</comment>
<proteinExistence type="predicted"/>
<dbReference type="AlphaFoldDB" id="A0A4Y2U3F1"/>
<reference evidence="1 2" key="1">
    <citation type="journal article" date="2019" name="Sci. Rep.">
        <title>Orb-weaving spider Araneus ventricosus genome elucidates the spidroin gene catalogue.</title>
        <authorList>
            <person name="Kono N."/>
            <person name="Nakamura H."/>
            <person name="Ohtoshi R."/>
            <person name="Moran D.A.P."/>
            <person name="Shinohara A."/>
            <person name="Yoshida Y."/>
            <person name="Fujiwara M."/>
            <person name="Mori M."/>
            <person name="Tomita M."/>
            <person name="Arakawa K."/>
        </authorList>
    </citation>
    <scope>NUCLEOTIDE SEQUENCE [LARGE SCALE GENOMIC DNA]</scope>
</reference>
<sequence>NEEIEGENEEIEGGCEVLCGGPFFDASREKRRKLVYYLGIIKFPIGDDQPHG</sequence>
<protein>
    <submittedName>
        <fullName evidence="1">Uncharacterized protein</fullName>
    </submittedName>
</protein>
<accession>A0A4Y2U3F1</accession>
<evidence type="ECO:0000313" key="1">
    <source>
        <dbReference type="EMBL" id="GBO07495.1"/>
    </source>
</evidence>
<name>A0A4Y2U3F1_ARAVE</name>